<gene>
    <name evidence="7" type="ORF">VDAG_07786</name>
</gene>
<accession>G2XCA4</accession>
<evidence type="ECO:0000256" key="4">
    <source>
        <dbReference type="ARBA" id="ARBA00023033"/>
    </source>
</evidence>
<keyword evidence="8" id="KW-1185">Reference proteome</keyword>
<dbReference type="AlphaFoldDB" id="G2XCA4"/>
<dbReference type="PIRSF" id="PIRSF000337">
    <property type="entry name" value="NTA_MOA"/>
    <property type="match status" value="1"/>
</dbReference>
<keyword evidence="2" id="KW-0288">FMN</keyword>
<sequence>MASPKKQLILNAFVESCSGHQSPGLWRHPDDHSSEFNNIKHWVKLAQLLEKGGFHGMFIADVLGPKNPDPAIVSGAQWPVNEPLMTVSAMAAATESLGFGVTVATTYEQPYHLARRLSTLDHLTGGRVGWNIVTGYLDSAARNLGHTQQPEHDERYVMAEEYVEVMYKLWQSSWRDDAVKLNRETGIYTDPKLVRTIDHVGKFYQVPGPHICEPSPQRTPVILQAGTSRAGKAFAAKNAEAIFVAGHSPSVIAKNIAEIRAAARDEYGRDPASIKFLALLCPVIASTQEKAQARYEEFLSYGSEDGALALFGGWTGIDLAKYGDDEELRHVESNAIRSAVEAWSKSAPGVAKWTKHTVGNHIKVGGLGATVVGTPEFVADEMERWVAEADVDGFNLAYALMPGSFEDIISDLFPVLRKRGLLWEGYAVPGGTYRENLRGEKGAARHRLTSCGPSSTGRLNENDVCRCARYVTFV</sequence>
<dbReference type="GeneID" id="20709249"/>
<reference evidence="7 8" key="1">
    <citation type="submission" date="2008-03" db="EMBL/GenBank/DDBJ databases">
        <title>The Genome Sequence of Verticillium dahliae VdLs.17.</title>
        <authorList>
            <consortium name="The Broad Institute Genome Sequencing Platform"/>
            <person name="Ma L.-J.J."/>
            <person name="Klosterman S.J."/>
            <person name="Subbarao K."/>
            <person name="Dobinson K."/>
            <person name="Veronese P."/>
            <person name="Kang S."/>
            <person name="Gold S.E."/>
            <person name="Young S."/>
            <person name="Jaffe D."/>
            <person name="Gnerre S."/>
            <person name="Berlin A."/>
            <person name="Heiman D."/>
            <person name="Hepburn T."/>
            <person name="Sykes S."/>
            <person name="Alvarado L."/>
            <person name="Kodira C.D."/>
            <person name="Lander E."/>
            <person name="Galagan J."/>
            <person name="Nusbaum C."/>
            <person name="Birren B."/>
        </authorList>
    </citation>
    <scope>NUCLEOTIDE SEQUENCE [LARGE SCALE GENOMIC DNA]</scope>
    <source>
        <strain evidence="8">VdLs.17 / ATCC MYA-4575 / FGSC 10137</strain>
    </source>
</reference>
<dbReference type="KEGG" id="vda:VDAG_07786"/>
<dbReference type="OMA" id="VFMSGWM"/>
<dbReference type="PANTHER" id="PTHR30011:SF16">
    <property type="entry name" value="C2H2 FINGER DOMAIN TRANSCRIPTION FACTOR (EUROFUNG)-RELATED"/>
    <property type="match status" value="1"/>
</dbReference>
<dbReference type="eggNOG" id="ENOG502QSR6">
    <property type="taxonomic scope" value="Eukaryota"/>
</dbReference>
<dbReference type="InParanoid" id="G2XCA4"/>
<dbReference type="GO" id="GO:0004497">
    <property type="term" value="F:monooxygenase activity"/>
    <property type="evidence" value="ECO:0007669"/>
    <property type="project" value="UniProtKB-KW"/>
</dbReference>
<keyword evidence="3" id="KW-0560">Oxidoreductase</keyword>
<keyword evidence="4" id="KW-0503">Monooxygenase</keyword>
<dbReference type="NCBIfam" id="TIGR03860">
    <property type="entry name" value="FMN_nitrolo"/>
    <property type="match status" value="1"/>
</dbReference>
<dbReference type="InterPro" id="IPR016215">
    <property type="entry name" value="NTA_MOA"/>
</dbReference>
<evidence type="ECO:0000313" key="8">
    <source>
        <dbReference type="Proteomes" id="UP000001611"/>
    </source>
</evidence>
<dbReference type="OrthoDB" id="5561043at2759"/>
<dbReference type="Gene3D" id="3.20.20.30">
    <property type="entry name" value="Luciferase-like domain"/>
    <property type="match status" value="1"/>
</dbReference>
<proteinExistence type="inferred from homology"/>
<dbReference type="InterPro" id="IPR011251">
    <property type="entry name" value="Luciferase-like_dom"/>
</dbReference>
<dbReference type="HOGENOM" id="CLU_022256_0_0_1"/>
<dbReference type="PANTHER" id="PTHR30011">
    <property type="entry name" value="ALKANESULFONATE MONOOXYGENASE-RELATED"/>
    <property type="match status" value="1"/>
</dbReference>
<dbReference type="InterPro" id="IPR051260">
    <property type="entry name" value="Diverse_substr_monoxygenases"/>
</dbReference>
<evidence type="ECO:0000256" key="3">
    <source>
        <dbReference type="ARBA" id="ARBA00023002"/>
    </source>
</evidence>
<dbReference type="RefSeq" id="XP_009650847.1">
    <property type="nucleotide sequence ID" value="XM_009652552.1"/>
</dbReference>
<evidence type="ECO:0000259" key="6">
    <source>
        <dbReference type="Pfam" id="PF00296"/>
    </source>
</evidence>
<comment type="similarity">
    <text evidence="5">Belongs to the NtaA/SnaA/DszA monooxygenase family.</text>
</comment>
<evidence type="ECO:0000256" key="5">
    <source>
        <dbReference type="ARBA" id="ARBA00033748"/>
    </source>
</evidence>
<name>G2XCA4_VERDV</name>
<dbReference type="SUPFAM" id="SSF51679">
    <property type="entry name" value="Bacterial luciferase-like"/>
    <property type="match status" value="1"/>
</dbReference>
<dbReference type="Proteomes" id="UP000001611">
    <property type="component" value="Chromosome 2"/>
</dbReference>
<evidence type="ECO:0000256" key="2">
    <source>
        <dbReference type="ARBA" id="ARBA00022643"/>
    </source>
</evidence>
<dbReference type="EMBL" id="DS572712">
    <property type="protein sequence ID" value="EGY16622.1"/>
    <property type="molecule type" value="Genomic_DNA"/>
</dbReference>
<dbReference type="GO" id="GO:0016705">
    <property type="term" value="F:oxidoreductase activity, acting on paired donors, with incorporation or reduction of molecular oxygen"/>
    <property type="evidence" value="ECO:0007669"/>
    <property type="project" value="InterPro"/>
</dbReference>
<evidence type="ECO:0000256" key="1">
    <source>
        <dbReference type="ARBA" id="ARBA00022630"/>
    </source>
</evidence>
<organism evidence="7 8">
    <name type="scientific">Verticillium dahliae (strain VdLs.17 / ATCC MYA-4575 / FGSC 10137)</name>
    <name type="common">Verticillium wilt</name>
    <dbReference type="NCBI Taxonomy" id="498257"/>
    <lineage>
        <taxon>Eukaryota</taxon>
        <taxon>Fungi</taxon>
        <taxon>Dikarya</taxon>
        <taxon>Ascomycota</taxon>
        <taxon>Pezizomycotina</taxon>
        <taxon>Sordariomycetes</taxon>
        <taxon>Hypocreomycetidae</taxon>
        <taxon>Glomerellales</taxon>
        <taxon>Plectosphaerellaceae</taxon>
        <taxon>Verticillium</taxon>
    </lineage>
</organism>
<keyword evidence="1" id="KW-0285">Flavoprotein</keyword>
<evidence type="ECO:0000313" key="7">
    <source>
        <dbReference type="EMBL" id="EGY16622.1"/>
    </source>
</evidence>
<dbReference type="Pfam" id="PF00296">
    <property type="entry name" value="Bac_luciferase"/>
    <property type="match status" value="1"/>
</dbReference>
<protein>
    <submittedName>
        <fullName evidence="7">Dibenzothiophene desulfurization enzyme A</fullName>
    </submittedName>
</protein>
<feature type="domain" description="Luciferase-like" evidence="6">
    <location>
        <begin position="27"/>
        <end position="387"/>
    </location>
</feature>
<dbReference type="InterPro" id="IPR036661">
    <property type="entry name" value="Luciferase-like_sf"/>
</dbReference>